<dbReference type="SUPFAM" id="SSF51735">
    <property type="entry name" value="NAD(P)-binding Rossmann-fold domains"/>
    <property type="match status" value="1"/>
</dbReference>
<proteinExistence type="inferred from homology"/>
<dbReference type="PANTHER" id="PTHR42901">
    <property type="entry name" value="ALCOHOL DEHYDROGENASE"/>
    <property type="match status" value="1"/>
</dbReference>
<dbReference type="RefSeq" id="WP_188641635.1">
    <property type="nucleotide sequence ID" value="NZ_BMID01000001.1"/>
</dbReference>
<reference evidence="5" key="1">
    <citation type="journal article" date="2019" name="Int. J. Syst. Evol. Microbiol.">
        <title>The Global Catalogue of Microorganisms (GCM) 10K type strain sequencing project: providing services to taxonomists for standard genome sequencing and annotation.</title>
        <authorList>
            <consortium name="The Broad Institute Genomics Platform"/>
            <consortium name="The Broad Institute Genome Sequencing Center for Infectious Disease"/>
            <person name="Wu L."/>
            <person name="Ma J."/>
        </authorList>
    </citation>
    <scope>NUCLEOTIDE SEQUENCE [LARGE SCALE GENOMIC DNA]</scope>
    <source>
        <strain evidence="5">CGMCC 1.15297</strain>
    </source>
</reference>
<dbReference type="InterPro" id="IPR020904">
    <property type="entry name" value="Sc_DH/Rdtase_CS"/>
</dbReference>
<comment type="caution">
    <text evidence="4">The sequence shown here is derived from an EMBL/GenBank/DDBJ whole genome shotgun (WGS) entry which is preliminary data.</text>
</comment>
<protein>
    <submittedName>
        <fullName evidence="4">Oxidoreductase</fullName>
    </submittedName>
</protein>
<keyword evidence="2" id="KW-0560">Oxidoreductase</keyword>
<evidence type="ECO:0000256" key="1">
    <source>
        <dbReference type="ARBA" id="ARBA00006484"/>
    </source>
</evidence>
<feature type="domain" description="Ketoreductase" evidence="3">
    <location>
        <begin position="8"/>
        <end position="192"/>
    </location>
</feature>
<dbReference type="EMBL" id="BMID01000001">
    <property type="protein sequence ID" value="GGA03005.1"/>
    <property type="molecule type" value="Genomic_DNA"/>
</dbReference>
<dbReference type="Pfam" id="PF00106">
    <property type="entry name" value="adh_short"/>
    <property type="match status" value="1"/>
</dbReference>
<dbReference type="PANTHER" id="PTHR42901:SF1">
    <property type="entry name" value="ALCOHOL DEHYDROGENASE"/>
    <property type="match status" value="1"/>
</dbReference>
<dbReference type="PRINTS" id="PR00081">
    <property type="entry name" value="GDHRDH"/>
</dbReference>
<keyword evidence="5" id="KW-1185">Reference proteome</keyword>
<dbReference type="InterPro" id="IPR036291">
    <property type="entry name" value="NAD(P)-bd_dom_sf"/>
</dbReference>
<evidence type="ECO:0000313" key="5">
    <source>
        <dbReference type="Proteomes" id="UP000603317"/>
    </source>
</evidence>
<gene>
    <name evidence="4" type="ORF">GCM10010923_09800</name>
</gene>
<comment type="similarity">
    <text evidence="1">Belongs to the short-chain dehydrogenases/reductases (SDR) family.</text>
</comment>
<evidence type="ECO:0000313" key="4">
    <source>
        <dbReference type="EMBL" id="GGA03005.1"/>
    </source>
</evidence>
<name>A0ABQ1F965_9SPHN</name>
<evidence type="ECO:0000256" key="2">
    <source>
        <dbReference type="ARBA" id="ARBA00023002"/>
    </source>
</evidence>
<dbReference type="CDD" id="cd05233">
    <property type="entry name" value="SDR_c"/>
    <property type="match status" value="1"/>
</dbReference>
<sequence>MSKKFDGQLALVTGASRGIGAATALALAKEGAHVVLTARDAKALEEVEEQIHEAGGAATIAPLDLAEANSIGLLAHSIGERWGKLDMLVINAAYLPMLSPVNDIDQKDFGKAITLNILATQALIAHFDGLLKKADDGRVVGLTSSVGAAPRAYWSAYGSTKAAMDNLLESYAQETAKLSRPVRVAIVDPGRTRTRMRAKAYPGEDPKTLKAPEVVADELVALLSSGFQTGTRIAVNPD</sequence>
<dbReference type="InterPro" id="IPR002347">
    <property type="entry name" value="SDR_fam"/>
</dbReference>
<evidence type="ECO:0000259" key="3">
    <source>
        <dbReference type="SMART" id="SM00822"/>
    </source>
</evidence>
<dbReference type="InterPro" id="IPR057326">
    <property type="entry name" value="KR_dom"/>
</dbReference>
<accession>A0ABQ1F965</accession>
<dbReference type="Gene3D" id="3.40.50.720">
    <property type="entry name" value="NAD(P)-binding Rossmann-like Domain"/>
    <property type="match status" value="1"/>
</dbReference>
<dbReference type="SMART" id="SM00822">
    <property type="entry name" value="PKS_KR"/>
    <property type="match status" value="1"/>
</dbReference>
<organism evidence="4 5">
    <name type="scientific">Blastomonas marina</name>
    <dbReference type="NCBI Taxonomy" id="1867408"/>
    <lineage>
        <taxon>Bacteria</taxon>
        <taxon>Pseudomonadati</taxon>
        <taxon>Pseudomonadota</taxon>
        <taxon>Alphaproteobacteria</taxon>
        <taxon>Sphingomonadales</taxon>
        <taxon>Sphingomonadaceae</taxon>
        <taxon>Blastomonas</taxon>
    </lineage>
</organism>
<dbReference type="Proteomes" id="UP000603317">
    <property type="component" value="Unassembled WGS sequence"/>
</dbReference>
<dbReference type="PROSITE" id="PS00061">
    <property type="entry name" value="ADH_SHORT"/>
    <property type="match status" value="1"/>
</dbReference>